<comment type="caution">
    <text evidence="1">The sequence shown here is derived from an EMBL/GenBank/DDBJ whole genome shotgun (WGS) entry which is preliminary data.</text>
</comment>
<dbReference type="STRING" id="33881.NS184_04925"/>
<gene>
    <name evidence="1" type="ORF">NS184_04925</name>
</gene>
<protein>
    <submittedName>
        <fullName evidence="1">Uncharacterized protein</fullName>
    </submittedName>
</protein>
<proteinExistence type="predicted"/>
<evidence type="ECO:0000313" key="1">
    <source>
        <dbReference type="EMBL" id="KTR08858.1"/>
    </source>
</evidence>
<dbReference type="Proteomes" id="UP000078252">
    <property type="component" value="Unassembled WGS sequence"/>
</dbReference>
<dbReference type="AlphaFoldDB" id="A0A175RYY3"/>
<dbReference type="PATRIC" id="fig|33881.3.peg.1260"/>
<reference evidence="1 2" key="1">
    <citation type="journal article" date="2016" name="Front. Microbiol.">
        <title>Genomic Resource of Rice Seed Associated Bacteria.</title>
        <authorList>
            <person name="Midha S."/>
            <person name="Bansal K."/>
            <person name="Sharma S."/>
            <person name="Kumar N."/>
            <person name="Patil P.P."/>
            <person name="Chaudhry V."/>
            <person name="Patil P.B."/>
        </authorList>
    </citation>
    <scope>NUCLEOTIDE SEQUENCE [LARGE SCALE GENOMIC DNA]</scope>
    <source>
        <strain evidence="1 2">NS184</strain>
    </source>
</reference>
<dbReference type="EMBL" id="LDQC01000026">
    <property type="protein sequence ID" value="KTR08858.1"/>
    <property type="molecule type" value="Genomic_DNA"/>
</dbReference>
<dbReference type="OrthoDB" id="5024204at2"/>
<accession>A0A175RYY3</accession>
<sequence length="71" mass="8497">MIGDMDDERFFEVFARYERSTLELLQHPHYGAIIRSDGSLERLEELRVERREREERARARKLRAEASFAEG</sequence>
<evidence type="ECO:0000313" key="2">
    <source>
        <dbReference type="Proteomes" id="UP000078252"/>
    </source>
</evidence>
<organism evidence="1 2">
    <name type="scientific">Curtobacterium luteum</name>
    <dbReference type="NCBI Taxonomy" id="33881"/>
    <lineage>
        <taxon>Bacteria</taxon>
        <taxon>Bacillati</taxon>
        <taxon>Actinomycetota</taxon>
        <taxon>Actinomycetes</taxon>
        <taxon>Micrococcales</taxon>
        <taxon>Microbacteriaceae</taxon>
        <taxon>Curtobacterium</taxon>
    </lineage>
</organism>
<name>A0A175RYY3_9MICO</name>